<evidence type="ECO:0000313" key="3">
    <source>
        <dbReference type="EMBL" id="WDI31281.1"/>
    </source>
</evidence>
<keyword evidence="1" id="KW-0863">Zinc-finger</keyword>
<dbReference type="AlphaFoldDB" id="A0AAE9ZI31"/>
<evidence type="ECO:0000259" key="2">
    <source>
        <dbReference type="PROSITE" id="PS50966"/>
    </source>
</evidence>
<accession>A0AAE9ZI31</accession>
<reference evidence="3" key="1">
    <citation type="submission" date="2023-02" db="EMBL/GenBank/DDBJ databases">
        <title>Genome sequence of Hyphococcus flavus.</title>
        <authorList>
            <person name="Rong J.-C."/>
            <person name="Zhao Q."/>
            <person name="Yi M."/>
            <person name="Wu J.-Y."/>
        </authorList>
    </citation>
    <scope>NUCLEOTIDE SEQUENCE</scope>
    <source>
        <strain evidence="3">MCCC 1K03223</strain>
    </source>
</reference>
<protein>
    <recommendedName>
        <fullName evidence="2">SWIM-type domain-containing protein</fullName>
    </recommendedName>
</protein>
<keyword evidence="1" id="KW-0862">Zinc</keyword>
<dbReference type="InterPro" id="IPR007527">
    <property type="entry name" value="Znf_SWIM"/>
</dbReference>
<feature type="domain" description="SWIM-type" evidence="2">
    <location>
        <begin position="17"/>
        <end position="57"/>
    </location>
</feature>
<gene>
    <name evidence="3" type="ORF">PUV54_15130</name>
</gene>
<evidence type="ECO:0000313" key="4">
    <source>
        <dbReference type="Proteomes" id="UP001214043"/>
    </source>
</evidence>
<dbReference type="PROSITE" id="PS50966">
    <property type="entry name" value="ZF_SWIM"/>
    <property type="match status" value="1"/>
</dbReference>
<sequence length="114" mass="12816">MKETLKFSIMAEDDNVYDVTVERDTNDLGNLQAMCSCGKSQDGDFCSHRFQVLEGETANLVSENLEDVQALTGWIKGSDVEVAMQALSKAKTELLLAHEKVEQCRKMLVRRMLD</sequence>
<keyword evidence="1" id="KW-0479">Metal-binding</keyword>
<organism evidence="3 4">
    <name type="scientific">Hyphococcus flavus</name>
    <dbReference type="NCBI Taxonomy" id="1866326"/>
    <lineage>
        <taxon>Bacteria</taxon>
        <taxon>Pseudomonadati</taxon>
        <taxon>Pseudomonadota</taxon>
        <taxon>Alphaproteobacteria</taxon>
        <taxon>Parvularculales</taxon>
        <taxon>Parvularculaceae</taxon>
        <taxon>Hyphococcus</taxon>
    </lineage>
</organism>
<dbReference type="RefSeq" id="WP_274493136.1">
    <property type="nucleotide sequence ID" value="NZ_CP118166.1"/>
</dbReference>
<dbReference type="KEGG" id="hfl:PUV54_15130"/>
<dbReference type="GO" id="GO:0008270">
    <property type="term" value="F:zinc ion binding"/>
    <property type="evidence" value="ECO:0007669"/>
    <property type="project" value="UniProtKB-KW"/>
</dbReference>
<name>A0AAE9ZI31_9PROT</name>
<proteinExistence type="predicted"/>
<dbReference type="EMBL" id="CP118166">
    <property type="protein sequence ID" value="WDI31281.1"/>
    <property type="molecule type" value="Genomic_DNA"/>
</dbReference>
<keyword evidence="4" id="KW-1185">Reference proteome</keyword>
<dbReference type="Proteomes" id="UP001214043">
    <property type="component" value="Chromosome"/>
</dbReference>
<evidence type="ECO:0000256" key="1">
    <source>
        <dbReference type="PROSITE-ProRule" id="PRU00325"/>
    </source>
</evidence>